<organism evidence="1 2">
    <name type="scientific">Crenichthys baileyi</name>
    <name type="common">White River springfish</name>
    <dbReference type="NCBI Taxonomy" id="28760"/>
    <lineage>
        <taxon>Eukaryota</taxon>
        <taxon>Metazoa</taxon>
        <taxon>Chordata</taxon>
        <taxon>Craniata</taxon>
        <taxon>Vertebrata</taxon>
        <taxon>Euteleostomi</taxon>
        <taxon>Actinopterygii</taxon>
        <taxon>Neopterygii</taxon>
        <taxon>Teleostei</taxon>
        <taxon>Neoteleostei</taxon>
        <taxon>Acanthomorphata</taxon>
        <taxon>Ovalentaria</taxon>
        <taxon>Atherinomorphae</taxon>
        <taxon>Cyprinodontiformes</taxon>
        <taxon>Goodeidae</taxon>
        <taxon>Crenichthys</taxon>
    </lineage>
</organism>
<name>A0AAV9QT38_9TELE</name>
<evidence type="ECO:0000313" key="2">
    <source>
        <dbReference type="Proteomes" id="UP001311232"/>
    </source>
</evidence>
<proteinExistence type="predicted"/>
<dbReference type="Proteomes" id="UP001311232">
    <property type="component" value="Unassembled WGS sequence"/>
</dbReference>
<evidence type="ECO:0000313" key="1">
    <source>
        <dbReference type="EMBL" id="KAK5599796.1"/>
    </source>
</evidence>
<accession>A0AAV9QT38</accession>
<dbReference type="EMBL" id="JAHHUM010002914">
    <property type="protein sequence ID" value="KAK5599796.1"/>
    <property type="molecule type" value="Genomic_DNA"/>
</dbReference>
<protein>
    <submittedName>
        <fullName evidence="1">Uncharacterized protein</fullName>
    </submittedName>
</protein>
<reference evidence="1 2" key="1">
    <citation type="submission" date="2021-06" db="EMBL/GenBank/DDBJ databases">
        <authorList>
            <person name="Palmer J.M."/>
        </authorList>
    </citation>
    <scope>NUCLEOTIDE SEQUENCE [LARGE SCALE GENOMIC DNA]</scope>
    <source>
        <strain evidence="1 2">MEX-2019</strain>
        <tissue evidence="1">Muscle</tissue>
    </source>
</reference>
<gene>
    <name evidence="1" type="ORF">CRENBAI_015612</name>
</gene>
<sequence length="188" mass="21526">MFPDSAIARKFSAGKTKATQLIKDHEEVERSAKVRDLACHLHDPIVKAYFMFLSAALKPLYEFHIVFQSEGVQIHRLEEMCRLIKRILGFLIPTRDIVGVPLKEVEYGEGHQLAEEELFIEAETKAFMARTELPVSAEKKIFQSVRRFYQGMLQKMFSSFPLDRPLLKDMNVLDPAARLDITPGTGRC</sequence>
<keyword evidence="2" id="KW-1185">Reference proteome</keyword>
<comment type="caution">
    <text evidence="1">The sequence shown here is derived from an EMBL/GenBank/DDBJ whole genome shotgun (WGS) entry which is preliminary data.</text>
</comment>
<dbReference type="AlphaFoldDB" id="A0AAV9QT38"/>